<dbReference type="InterPro" id="IPR005248">
    <property type="entry name" value="NadD/NMNAT"/>
</dbReference>
<evidence type="ECO:0000256" key="3">
    <source>
        <dbReference type="ARBA" id="ARBA00022642"/>
    </source>
</evidence>
<evidence type="ECO:0000256" key="1">
    <source>
        <dbReference type="ARBA" id="ARBA00002324"/>
    </source>
</evidence>
<evidence type="ECO:0000256" key="10">
    <source>
        <dbReference type="HAMAP-Rule" id="MF_00244"/>
    </source>
</evidence>
<keyword evidence="4 10" id="KW-0808">Transferase</keyword>
<dbReference type="NCBIfam" id="NF000841">
    <property type="entry name" value="PRK00071.1-4"/>
    <property type="match status" value="1"/>
</dbReference>
<dbReference type="PANTHER" id="PTHR39321">
    <property type="entry name" value="NICOTINATE-NUCLEOTIDE ADENYLYLTRANSFERASE-RELATED"/>
    <property type="match status" value="1"/>
</dbReference>
<reference evidence="13" key="1">
    <citation type="journal article" date="2019" name="Int. J. Syst. Evol. Microbiol.">
        <title>The Global Catalogue of Microorganisms (GCM) 10K type strain sequencing project: providing services to taxonomists for standard genome sequencing and annotation.</title>
        <authorList>
            <consortium name="The Broad Institute Genomics Platform"/>
            <consortium name="The Broad Institute Genome Sequencing Center for Infectious Disease"/>
            <person name="Wu L."/>
            <person name="Ma J."/>
        </authorList>
    </citation>
    <scope>NUCLEOTIDE SEQUENCE [LARGE SCALE GENOMIC DNA]</scope>
    <source>
        <strain evidence="13">TISTR 1858</strain>
    </source>
</reference>
<dbReference type="CDD" id="cd02165">
    <property type="entry name" value="NMNAT"/>
    <property type="match status" value="1"/>
</dbReference>
<evidence type="ECO:0000256" key="2">
    <source>
        <dbReference type="ARBA" id="ARBA00005019"/>
    </source>
</evidence>
<dbReference type="EC" id="2.7.7.18" evidence="10"/>
<dbReference type="NCBIfam" id="NF000840">
    <property type="entry name" value="PRK00071.1-3"/>
    <property type="match status" value="1"/>
</dbReference>
<evidence type="ECO:0000256" key="6">
    <source>
        <dbReference type="ARBA" id="ARBA00022741"/>
    </source>
</evidence>
<evidence type="ECO:0000256" key="9">
    <source>
        <dbReference type="ARBA" id="ARBA00048721"/>
    </source>
</evidence>
<gene>
    <name evidence="10" type="primary">nadD</name>
    <name evidence="12" type="ORF">ACFSUN_19180</name>
</gene>
<feature type="domain" description="Cytidyltransferase-like" evidence="11">
    <location>
        <begin position="6"/>
        <end position="161"/>
    </location>
</feature>
<dbReference type="NCBIfam" id="TIGR00125">
    <property type="entry name" value="cyt_tran_rel"/>
    <property type="match status" value="1"/>
</dbReference>
<comment type="pathway">
    <text evidence="2 10">Cofactor biosynthesis; NAD(+) biosynthesis; deamido-NAD(+) from nicotinate D-ribonucleotide: step 1/1.</text>
</comment>
<dbReference type="NCBIfam" id="TIGR00482">
    <property type="entry name" value="nicotinate (nicotinamide) nucleotide adenylyltransferase"/>
    <property type="match status" value="1"/>
</dbReference>
<keyword evidence="13" id="KW-1185">Reference proteome</keyword>
<dbReference type="InterPro" id="IPR004821">
    <property type="entry name" value="Cyt_trans-like"/>
</dbReference>
<dbReference type="Proteomes" id="UP001597451">
    <property type="component" value="Unassembled WGS sequence"/>
</dbReference>
<dbReference type="InterPro" id="IPR014729">
    <property type="entry name" value="Rossmann-like_a/b/a_fold"/>
</dbReference>
<dbReference type="HAMAP" id="MF_00244">
    <property type="entry name" value="NaMN_adenylyltr"/>
    <property type="match status" value="1"/>
</dbReference>
<sequence>MKKIGLLGGTFDPPHLGHLMIAEEVREKLGLEEVWFIPSYSPPHKEDLGTTAVDRMNMVKCAIHNNAFFKVNTIEVDTPGKSYTLDTIKRLREDYPNYKFYFIIGADMVEYLPYWQGIDTLVELVQFVGVKRAGSSLNTDYPVVTVEIPGIDISSTELRDRVKENRQITYLTTEPVQAYIKENQLYED</sequence>
<organism evidence="12 13">
    <name type="scientific">Oceanobacillus kapialis</name>
    <dbReference type="NCBI Taxonomy" id="481353"/>
    <lineage>
        <taxon>Bacteria</taxon>
        <taxon>Bacillati</taxon>
        <taxon>Bacillota</taxon>
        <taxon>Bacilli</taxon>
        <taxon>Bacillales</taxon>
        <taxon>Bacillaceae</taxon>
        <taxon>Oceanobacillus</taxon>
    </lineage>
</organism>
<name>A0ABW5Q5N2_9BACI</name>
<dbReference type="RefSeq" id="WP_379564562.1">
    <property type="nucleotide sequence ID" value="NZ_CP085256.1"/>
</dbReference>
<evidence type="ECO:0000256" key="4">
    <source>
        <dbReference type="ARBA" id="ARBA00022679"/>
    </source>
</evidence>
<keyword evidence="5 10" id="KW-0548">Nucleotidyltransferase</keyword>
<comment type="function">
    <text evidence="1 10">Catalyzes the reversible adenylation of nicotinate mononucleotide (NaMN) to nicotinic acid adenine dinucleotide (NaAD).</text>
</comment>
<evidence type="ECO:0000313" key="13">
    <source>
        <dbReference type="Proteomes" id="UP001597451"/>
    </source>
</evidence>
<evidence type="ECO:0000256" key="8">
    <source>
        <dbReference type="ARBA" id="ARBA00023027"/>
    </source>
</evidence>
<evidence type="ECO:0000259" key="11">
    <source>
        <dbReference type="Pfam" id="PF01467"/>
    </source>
</evidence>
<dbReference type="SUPFAM" id="SSF52374">
    <property type="entry name" value="Nucleotidylyl transferase"/>
    <property type="match status" value="1"/>
</dbReference>
<keyword evidence="8 10" id="KW-0520">NAD</keyword>
<evidence type="ECO:0000313" key="12">
    <source>
        <dbReference type="EMBL" id="MFD2630895.1"/>
    </source>
</evidence>
<evidence type="ECO:0000256" key="7">
    <source>
        <dbReference type="ARBA" id="ARBA00022840"/>
    </source>
</evidence>
<dbReference type="Pfam" id="PF01467">
    <property type="entry name" value="CTP_transf_like"/>
    <property type="match status" value="1"/>
</dbReference>
<proteinExistence type="inferred from homology"/>
<dbReference type="Gene3D" id="3.40.50.620">
    <property type="entry name" value="HUPs"/>
    <property type="match status" value="1"/>
</dbReference>
<comment type="catalytic activity">
    <reaction evidence="9 10">
        <text>nicotinate beta-D-ribonucleotide + ATP + H(+) = deamido-NAD(+) + diphosphate</text>
        <dbReference type="Rhea" id="RHEA:22860"/>
        <dbReference type="ChEBI" id="CHEBI:15378"/>
        <dbReference type="ChEBI" id="CHEBI:30616"/>
        <dbReference type="ChEBI" id="CHEBI:33019"/>
        <dbReference type="ChEBI" id="CHEBI:57502"/>
        <dbReference type="ChEBI" id="CHEBI:58437"/>
        <dbReference type="EC" id="2.7.7.18"/>
    </reaction>
</comment>
<protein>
    <recommendedName>
        <fullName evidence="10">Probable nicotinate-nucleotide adenylyltransferase</fullName>
        <ecNumber evidence="10">2.7.7.18</ecNumber>
    </recommendedName>
    <alternativeName>
        <fullName evidence="10">Deamido-NAD(+) diphosphorylase</fullName>
    </alternativeName>
    <alternativeName>
        <fullName evidence="10">Deamido-NAD(+) pyrophosphorylase</fullName>
    </alternativeName>
    <alternativeName>
        <fullName evidence="10">Nicotinate mononucleotide adenylyltransferase</fullName>
        <shortName evidence="10">NaMN adenylyltransferase</shortName>
    </alternativeName>
</protein>
<accession>A0ABW5Q5N2</accession>
<dbReference type="EMBL" id="JBHUMX010000045">
    <property type="protein sequence ID" value="MFD2630895.1"/>
    <property type="molecule type" value="Genomic_DNA"/>
</dbReference>
<keyword evidence="7 10" id="KW-0067">ATP-binding</keyword>
<keyword evidence="6 10" id="KW-0547">Nucleotide-binding</keyword>
<dbReference type="PANTHER" id="PTHR39321:SF3">
    <property type="entry name" value="PHOSPHOPANTETHEINE ADENYLYLTRANSFERASE"/>
    <property type="match status" value="1"/>
</dbReference>
<comment type="caution">
    <text evidence="12">The sequence shown here is derived from an EMBL/GenBank/DDBJ whole genome shotgun (WGS) entry which is preliminary data.</text>
</comment>
<evidence type="ECO:0000256" key="5">
    <source>
        <dbReference type="ARBA" id="ARBA00022695"/>
    </source>
</evidence>
<comment type="similarity">
    <text evidence="10">Belongs to the NadD family.</text>
</comment>
<dbReference type="GO" id="GO:0004515">
    <property type="term" value="F:nicotinate-nucleotide adenylyltransferase activity"/>
    <property type="evidence" value="ECO:0007669"/>
    <property type="project" value="UniProtKB-EC"/>
</dbReference>
<keyword evidence="3 10" id="KW-0662">Pyridine nucleotide biosynthesis</keyword>